<evidence type="ECO:0000256" key="1">
    <source>
        <dbReference type="SAM" id="MobiDB-lite"/>
    </source>
</evidence>
<proteinExistence type="predicted"/>
<protein>
    <submittedName>
        <fullName evidence="2">Uncharacterized protein</fullName>
    </submittedName>
</protein>
<accession>A0A388L5U4</accession>
<keyword evidence="3" id="KW-1185">Reference proteome</keyword>
<comment type="caution">
    <text evidence="2">The sequence shown here is derived from an EMBL/GenBank/DDBJ whole genome shotgun (WGS) entry which is preliminary data.</text>
</comment>
<dbReference type="EMBL" id="BFEA01000272">
    <property type="protein sequence ID" value="GBG77612.1"/>
    <property type="molecule type" value="Genomic_DNA"/>
</dbReference>
<reference evidence="2 3" key="1">
    <citation type="journal article" date="2018" name="Cell">
        <title>The Chara Genome: Secondary Complexity and Implications for Plant Terrestrialization.</title>
        <authorList>
            <person name="Nishiyama T."/>
            <person name="Sakayama H."/>
            <person name="Vries J.D."/>
            <person name="Buschmann H."/>
            <person name="Saint-Marcoux D."/>
            <person name="Ullrich K.K."/>
            <person name="Haas F.B."/>
            <person name="Vanderstraeten L."/>
            <person name="Becker D."/>
            <person name="Lang D."/>
            <person name="Vosolsobe S."/>
            <person name="Rombauts S."/>
            <person name="Wilhelmsson P.K.I."/>
            <person name="Janitza P."/>
            <person name="Kern R."/>
            <person name="Heyl A."/>
            <person name="Rumpler F."/>
            <person name="Villalobos L.I.A.C."/>
            <person name="Clay J.M."/>
            <person name="Skokan R."/>
            <person name="Toyoda A."/>
            <person name="Suzuki Y."/>
            <person name="Kagoshima H."/>
            <person name="Schijlen E."/>
            <person name="Tajeshwar N."/>
            <person name="Catarino B."/>
            <person name="Hetherington A.J."/>
            <person name="Saltykova A."/>
            <person name="Bonnot C."/>
            <person name="Breuninger H."/>
            <person name="Symeonidi A."/>
            <person name="Radhakrishnan G.V."/>
            <person name="Van Nieuwerburgh F."/>
            <person name="Deforce D."/>
            <person name="Chang C."/>
            <person name="Karol K.G."/>
            <person name="Hedrich R."/>
            <person name="Ulvskov P."/>
            <person name="Glockner G."/>
            <person name="Delwiche C.F."/>
            <person name="Petrasek J."/>
            <person name="Van de Peer Y."/>
            <person name="Friml J."/>
            <person name="Beilby M."/>
            <person name="Dolan L."/>
            <person name="Kohara Y."/>
            <person name="Sugano S."/>
            <person name="Fujiyama A."/>
            <person name="Delaux P.-M."/>
            <person name="Quint M."/>
            <person name="TheiBen G."/>
            <person name="Hagemann M."/>
            <person name="Harholt J."/>
            <person name="Dunand C."/>
            <person name="Zachgo S."/>
            <person name="Langdale J."/>
            <person name="Maumus F."/>
            <person name="Straeten D.V.D."/>
            <person name="Gould S.B."/>
            <person name="Rensing S.A."/>
        </authorList>
    </citation>
    <scope>NUCLEOTIDE SEQUENCE [LARGE SCALE GENOMIC DNA]</scope>
    <source>
        <strain evidence="2 3">S276</strain>
    </source>
</reference>
<gene>
    <name evidence="2" type="ORF">CBR_g24058</name>
</gene>
<name>A0A388L5U4_CHABU</name>
<evidence type="ECO:0000313" key="3">
    <source>
        <dbReference type="Proteomes" id="UP000265515"/>
    </source>
</evidence>
<dbReference type="Gramene" id="GBG77612">
    <property type="protein sequence ID" value="GBG77612"/>
    <property type="gene ID" value="CBR_g24058"/>
</dbReference>
<feature type="region of interest" description="Disordered" evidence="1">
    <location>
        <begin position="172"/>
        <end position="191"/>
    </location>
</feature>
<feature type="region of interest" description="Disordered" evidence="1">
    <location>
        <begin position="199"/>
        <end position="218"/>
    </location>
</feature>
<organism evidence="2 3">
    <name type="scientific">Chara braunii</name>
    <name type="common">Braun's stonewort</name>
    <dbReference type="NCBI Taxonomy" id="69332"/>
    <lineage>
        <taxon>Eukaryota</taxon>
        <taxon>Viridiplantae</taxon>
        <taxon>Streptophyta</taxon>
        <taxon>Charophyceae</taxon>
        <taxon>Charales</taxon>
        <taxon>Characeae</taxon>
        <taxon>Chara</taxon>
    </lineage>
</organism>
<dbReference type="AlphaFoldDB" id="A0A388L5U4"/>
<evidence type="ECO:0000313" key="2">
    <source>
        <dbReference type="EMBL" id="GBG77612.1"/>
    </source>
</evidence>
<feature type="region of interest" description="Disordered" evidence="1">
    <location>
        <begin position="242"/>
        <end position="263"/>
    </location>
</feature>
<dbReference type="Proteomes" id="UP000265515">
    <property type="component" value="Unassembled WGS sequence"/>
</dbReference>
<sequence length="357" mass="39374">MGKGGRARMGYSTTQHVGSPTMIETKLQGARTHENPARNVQGAGTRNTAGVRGGREVWVQKEPGQGRADSGGIWGSLGLAAEQYLQHGSDPALHSDTWPQQTQLNTVLVQTGGIRKGEGQEQWTQKPDSLETLQKTGEGTQQHTKLPYNDRQIQTGQAAGQLQQKQINTQNSDMTQHSEYTDKNNQSGQVAGQVMQKTENTQNGCTAPHRDSAEGNAQTTDQIGIQLETADTFRDRFRPEPVDVESLSSTTSPWRNRDNGGRGGYPTAALVGEQEAGRSRRLARYGPLTEGLESKVLDKKLFTVADWLKVRYGLLTEGFWDSTYVFSPRDILKRAVEQGLQAGVRWTEVWQKLMVIV</sequence>